<dbReference type="CDD" id="cd04301">
    <property type="entry name" value="NAT_SF"/>
    <property type="match status" value="1"/>
</dbReference>
<protein>
    <submittedName>
        <fullName evidence="6">GNAT family N-acetyltransferase</fullName>
    </submittedName>
</protein>
<dbReference type="OrthoDB" id="9807426at2"/>
<dbReference type="GO" id="GO:0016747">
    <property type="term" value="F:acyltransferase activity, transferring groups other than amino-acyl groups"/>
    <property type="evidence" value="ECO:0007669"/>
    <property type="project" value="InterPro"/>
</dbReference>
<dbReference type="Pfam" id="PF13607">
    <property type="entry name" value="Succ_CoA_lig"/>
    <property type="match status" value="1"/>
</dbReference>
<dbReference type="SUPFAM" id="SSF55729">
    <property type="entry name" value="Acyl-CoA N-acyltransferases (Nat)"/>
    <property type="match status" value="1"/>
</dbReference>
<dbReference type="SUPFAM" id="SSF52210">
    <property type="entry name" value="Succinyl-CoA synthetase domains"/>
    <property type="match status" value="2"/>
</dbReference>
<dbReference type="PANTHER" id="PTHR43334">
    <property type="entry name" value="ACETATE--COA LIGASE [ADP-FORMING]"/>
    <property type="match status" value="1"/>
</dbReference>
<evidence type="ECO:0000259" key="5">
    <source>
        <dbReference type="PROSITE" id="PS51186"/>
    </source>
</evidence>
<evidence type="ECO:0000313" key="7">
    <source>
        <dbReference type="Proteomes" id="UP000435648"/>
    </source>
</evidence>
<keyword evidence="2" id="KW-0436">Ligase</keyword>
<dbReference type="InterPro" id="IPR036291">
    <property type="entry name" value="NAD(P)-bd_dom_sf"/>
</dbReference>
<dbReference type="GO" id="GO:0006099">
    <property type="term" value="P:tricarboxylic acid cycle"/>
    <property type="evidence" value="ECO:0007669"/>
    <property type="project" value="UniProtKB-KW"/>
</dbReference>
<dbReference type="SUPFAM" id="SSF51735">
    <property type="entry name" value="NAD(P)-binding Rossmann-fold domains"/>
    <property type="match status" value="1"/>
</dbReference>
<dbReference type="AlphaFoldDB" id="A0A857CAV8"/>
<dbReference type="Gene3D" id="3.30.470.20">
    <property type="entry name" value="ATP-grasp fold, B domain"/>
    <property type="match status" value="1"/>
</dbReference>
<evidence type="ECO:0000256" key="2">
    <source>
        <dbReference type="ARBA" id="ARBA00022598"/>
    </source>
</evidence>
<keyword evidence="6" id="KW-0808">Transferase</keyword>
<dbReference type="GO" id="GO:0005524">
    <property type="term" value="F:ATP binding"/>
    <property type="evidence" value="ECO:0007669"/>
    <property type="project" value="UniProtKB-KW"/>
</dbReference>
<keyword evidence="4" id="KW-0067">ATP-binding</keyword>
<evidence type="ECO:0000256" key="1">
    <source>
        <dbReference type="ARBA" id="ARBA00022532"/>
    </source>
</evidence>
<dbReference type="KEGG" id="siw:GH266_17840"/>
<dbReference type="Gene3D" id="3.40.50.720">
    <property type="entry name" value="NAD(P)-binding Rossmann-like Domain"/>
    <property type="match status" value="1"/>
</dbReference>
<proteinExistence type="predicted"/>
<dbReference type="SUPFAM" id="SSF56059">
    <property type="entry name" value="Glutathione synthetase ATP-binding domain-like"/>
    <property type="match status" value="1"/>
</dbReference>
<evidence type="ECO:0000256" key="3">
    <source>
        <dbReference type="ARBA" id="ARBA00022741"/>
    </source>
</evidence>
<dbReference type="Gene3D" id="3.30.1490.20">
    <property type="entry name" value="ATP-grasp fold, A domain"/>
    <property type="match status" value="1"/>
</dbReference>
<dbReference type="InterPro" id="IPR016102">
    <property type="entry name" value="Succinyl-CoA_synth-like"/>
</dbReference>
<dbReference type="EMBL" id="CP046908">
    <property type="protein sequence ID" value="QGZ36183.1"/>
    <property type="molecule type" value="Genomic_DNA"/>
</dbReference>
<accession>A0A857CAV8</accession>
<dbReference type="RefSeq" id="WP_158195027.1">
    <property type="nucleotide sequence ID" value="NZ_CP046908.1"/>
</dbReference>
<dbReference type="InterPro" id="IPR016181">
    <property type="entry name" value="Acyl_CoA_acyltransferase"/>
</dbReference>
<sequence length="908" mass="95961">MTIRNLEALFRPASLAVVGPDRFGDEVPELLLSRLAGGGFAGDMATVACPRDTGGGRMRAVATIAELPFAPDLALYLGAPEDAPAAVAALGAAGTRAVAALSPGYDRWDEATVTATLQAARPHTLRLLGPGSLGIAAPATGLAAHLGVCEAGKGDLAFIARSGTVVNATLSWAKANGIGFSAIASLGQRTDVDVSDLLDWFALDYRTRAILVHLETIANPRKFLSAARVAARSKPVVVLRSGASRERIGERVTHAGRIAVQDAVYDAALARAGVLRVGDIDEMFEAVETVSRVKPVAGRRLAIMATGGSLATLAADQLERQGGQLAELDGATAEQLAPLRRKGQSRANPLTLHETSPPARYGEVAKALLKAPNVDAVLAVAAPSAFVDLEGIAGELAKAHGETQSGYGRRKPLLVALTAGPPLPRQPLDAARIPCHGSASEAVRSFMHLVRYADAREMLMAAPPSLPAGFTTDSETARRLVRGALDSGRTWLDPGEIAELLACYGIKQAPGRLAASPQEAEILARDLLMQAERLALKLVSPQLPFKSDVGGVVLDLASPEAVRIAAATLLERIGTAHPAAEITGILLQPMVRSASGTEIFIGLADDPGFGPVLLFGHGGTGVEVMGDVALALPPLDLNLAHALIRQTRVSRLLAGFRNRPAADLDAIALTLVKVAQIAVDLPEVHELDLNPLVADADGVIALDARIALREPEVHRGRHPTSRLAIAPYPKEWETQLQLKDGSTVDIRPVRPEDEERYRRFFEKVSPHDLRLRFFAPVKEFNHAFMQRLVQLDYSRAMAFAATTPGTDEILGVVRLHADPDHRTGEYAIIVQSDLKGRGLGWALMQLIIDYARSDGIETITGEVLKENTTMLAMCTALGFTVTSSVDDDAIAKVTLPVAAAGEKGAGPA</sequence>
<evidence type="ECO:0000313" key="6">
    <source>
        <dbReference type="EMBL" id="QGZ36183.1"/>
    </source>
</evidence>
<reference evidence="6 7" key="1">
    <citation type="submission" date="2019-12" db="EMBL/GenBank/DDBJ databases">
        <title>The genome of Stappia indica PHM037.</title>
        <authorList>
            <person name="Kacar D."/>
            <person name="Galan B."/>
            <person name="Canedo L."/>
            <person name="Rodriguez P."/>
            <person name="de la Calle F."/>
            <person name="Garcia J.L."/>
        </authorList>
    </citation>
    <scope>NUCLEOTIDE SEQUENCE [LARGE SCALE GENOMIC DNA]</scope>
    <source>
        <strain evidence="6 7">PHM037</strain>
    </source>
</reference>
<keyword evidence="3" id="KW-0547">Nucleotide-binding</keyword>
<organism evidence="6 7">
    <name type="scientific">Stappia indica</name>
    <dbReference type="NCBI Taxonomy" id="538381"/>
    <lineage>
        <taxon>Bacteria</taxon>
        <taxon>Pseudomonadati</taxon>
        <taxon>Pseudomonadota</taxon>
        <taxon>Alphaproteobacteria</taxon>
        <taxon>Hyphomicrobiales</taxon>
        <taxon>Stappiaceae</taxon>
        <taxon>Stappia</taxon>
    </lineage>
</organism>
<gene>
    <name evidence="6" type="ORF">GH266_17840</name>
</gene>
<dbReference type="GO" id="GO:0016874">
    <property type="term" value="F:ligase activity"/>
    <property type="evidence" value="ECO:0007669"/>
    <property type="project" value="UniProtKB-KW"/>
</dbReference>
<dbReference type="InterPro" id="IPR000182">
    <property type="entry name" value="GNAT_dom"/>
</dbReference>
<feature type="domain" description="N-acetyltransferase" evidence="5">
    <location>
        <begin position="744"/>
        <end position="896"/>
    </location>
</feature>
<dbReference type="Proteomes" id="UP000435648">
    <property type="component" value="Chromosome"/>
</dbReference>
<dbReference type="Pfam" id="PF13549">
    <property type="entry name" value="ATP-grasp_5"/>
    <property type="match status" value="1"/>
</dbReference>
<evidence type="ECO:0000256" key="4">
    <source>
        <dbReference type="ARBA" id="ARBA00022840"/>
    </source>
</evidence>
<dbReference type="PANTHER" id="PTHR43334:SF1">
    <property type="entry name" value="3-HYDROXYPROPIONATE--COA LIGASE [ADP-FORMING]"/>
    <property type="match status" value="1"/>
</dbReference>
<dbReference type="InterPro" id="IPR051538">
    <property type="entry name" value="Acyl-CoA_Synth/Transferase"/>
</dbReference>
<dbReference type="Pfam" id="PF00583">
    <property type="entry name" value="Acetyltransf_1"/>
    <property type="match status" value="1"/>
</dbReference>
<name>A0A857CAV8_9HYPH</name>
<dbReference type="Gene3D" id="3.40.630.30">
    <property type="match status" value="1"/>
</dbReference>
<dbReference type="Gene3D" id="3.40.50.261">
    <property type="entry name" value="Succinyl-CoA synthetase domains"/>
    <property type="match status" value="2"/>
</dbReference>
<dbReference type="InterPro" id="IPR013815">
    <property type="entry name" value="ATP_grasp_subdomain_1"/>
</dbReference>
<dbReference type="InterPro" id="IPR032875">
    <property type="entry name" value="Succ_CoA_lig_flav_dom"/>
</dbReference>
<dbReference type="PROSITE" id="PS51186">
    <property type="entry name" value="GNAT"/>
    <property type="match status" value="1"/>
</dbReference>
<keyword evidence="1" id="KW-0816">Tricarboxylic acid cycle</keyword>